<keyword evidence="4" id="KW-1185">Reference proteome</keyword>
<gene>
    <name evidence="3" type="ORF">FTOL_09037</name>
</gene>
<evidence type="ECO:0008006" key="5">
    <source>
        <dbReference type="Google" id="ProtNLM"/>
    </source>
</evidence>
<dbReference type="SUPFAM" id="SSF56112">
    <property type="entry name" value="Protein kinase-like (PK-like)"/>
    <property type="match status" value="1"/>
</dbReference>
<dbReference type="InterPro" id="IPR025213">
    <property type="entry name" value="Sim4_Fta2"/>
</dbReference>
<dbReference type="Pfam" id="PF13095">
    <property type="entry name" value="FTA2"/>
    <property type="match status" value="1"/>
</dbReference>
<dbReference type="PROSITE" id="PS00107">
    <property type="entry name" value="PROTEIN_KINASE_ATP"/>
    <property type="match status" value="1"/>
</dbReference>
<accession>A0AAE8MFD2</accession>
<evidence type="ECO:0000313" key="4">
    <source>
        <dbReference type="Proteomes" id="UP001187734"/>
    </source>
</evidence>
<keyword evidence="1" id="KW-0547">Nucleotide-binding</keyword>
<dbReference type="EMBL" id="ONZP01000325">
    <property type="protein sequence ID" value="SPJ81632.1"/>
    <property type="molecule type" value="Genomic_DNA"/>
</dbReference>
<dbReference type="Proteomes" id="UP001187734">
    <property type="component" value="Unassembled WGS sequence"/>
</dbReference>
<dbReference type="InterPro" id="IPR017441">
    <property type="entry name" value="Protein_kinase_ATP_BS"/>
</dbReference>
<evidence type="ECO:0000256" key="2">
    <source>
        <dbReference type="SAM" id="MobiDB-lite"/>
    </source>
</evidence>
<feature type="compositionally biased region" description="Basic residues" evidence="2">
    <location>
        <begin position="380"/>
        <end position="390"/>
    </location>
</feature>
<proteinExistence type="predicted"/>
<name>A0AAE8MFD2_9HYPO</name>
<dbReference type="AlphaFoldDB" id="A0AAE8MFD2"/>
<keyword evidence="1" id="KW-0067">ATP-binding</keyword>
<protein>
    <recommendedName>
        <fullName evidence="5">Protein kinase domain-containing protein</fullName>
    </recommendedName>
</protein>
<comment type="caution">
    <text evidence="3">The sequence shown here is derived from an EMBL/GenBank/DDBJ whole genome shotgun (WGS) entry which is preliminary data.</text>
</comment>
<dbReference type="InterPro" id="IPR011009">
    <property type="entry name" value="Kinase-like_dom_sf"/>
</dbReference>
<evidence type="ECO:0000313" key="3">
    <source>
        <dbReference type="EMBL" id="SPJ81632.1"/>
    </source>
</evidence>
<dbReference type="GO" id="GO:0005524">
    <property type="term" value="F:ATP binding"/>
    <property type="evidence" value="ECO:0007669"/>
    <property type="project" value="UniProtKB-UniRule"/>
</dbReference>
<feature type="region of interest" description="Disordered" evidence="2">
    <location>
        <begin position="358"/>
        <end position="400"/>
    </location>
</feature>
<evidence type="ECO:0000256" key="1">
    <source>
        <dbReference type="PROSITE-ProRule" id="PRU10141"/>
    </source>
</evidence>
<organism evidence="3 4">
    <name type="scientific">Fusarium torulosum</name>
    <dbReference type="NCBI Taxonomy" id="33205"/>
    <lineage>
        <taxon>Eukaryota</taxon>
        <taxon>Fungi</taxon>
        <taxon>Dikarya</taxon>
        <taxon>Ascomycota</taxon>
        <taxon>Pezizomycotina</taxon>
        <taxon>Sordariomycetes</taxon>
        <taxon>Hypocreomycetidae</taxon>
        <taxon>Hypocreales</taxon>
        <taxon>Nectriaceae</taxon>
        <taxon>Fusarium</taxon>
    </lineage>
</organism>
<reference evidence="3" key="1">
    <citation type="submission" date="2018-03" db="EMBL/GenBank/DDBJ databases">
        <authorList>
            <person name="Guldener U."/>
        </authorList>
    </citation>
    <scope>NUCLEOTIDE SEQUENCE</scope>
</reference>
<feature type="binding site" evidence="1">
    <location>
        <position position="54"/>
    </location>
    <ligand>
        <name>ATP</name>
        <dbReference type="ChEBI" id="CHEBI:30616"/>
    </ligand>
</feature>
<sequence>MPTLEPLPPCPGPKLEAFTDDTTKHDLKILDEVGVGSHSTVMKVELDGRLYAIKFFHHMGTLIPWHNPGGYFCKERSYNEDWEPLEPTDGLPQSAIDSLLLDSTSFYNECRVFGRLRELGREDLAIKVYGYVRLDMKDDKVRQPFVDYYNNILKPAIGAAASGEENAEELEKYYIRTMTHNWNGNEPAFGIVKEWIPGPEKVLSEKALSQRRVKQLPQLLRNLHDLHKSGIIVQDLKTEQYIDGHLADFSHAWTIPHTYGPEGGLRPRWMFESMAAWDLKCFQRIIDKEKQLIQFFKLAVRMPNVAAWRDKEVLGRLRSRDQTYGPFLPFLAYDLWDTKLRTHDPPFDPGLLDWRAAQKKSSKESAGRVTKRKAETATGRGKKRKAKRSKKTEGEDAGGQ</sequence>